<name>A0A1M7REU1_9BURK</name>
<dbReference type="STRING" id="551987.SAMN05192549_12515"/>
<organism evidence="1 2">
    <name type="scientific">Duganella sacchari</name>
    <dbReference type="NCBI Taxonomy" id="551987"/>
    <lineage>
        <taxon>Bacteria</taxon>
        <taxon>Pseudomonadati</taxon>
        <taxon>Pseudomonadota</taxon>
        <taxon>Betaproteobacteria</taxon>
        <taxon>Burkholderiales</taxon>
        <taxon>Oxalobacteraceae</taxon>
        <taxon>Telluria group</taxon>
        <taxon>Duganella</taxon>
    </lineage>
</organism>
<dbReference type="EMBL" id="FRCX01000025">
    <property type="protein sequence ID" value="SHN44730.1"/>
    <property type="molecule type" value="Genomic_DNA"/>
</dbReference>
<proteinExistence type="predicted"/>
<keyword evidence="2" id="KW-1185">Reference proteome</keyword>
<dbReference type="OrthoDB" id="8532641at2"/>
<evidence type="ECO:0000313" key="1">
    <source>
        <dbReference type="EMBL" id="SHN44730.1"/>
    </source>
</evidence>
<sequence length="705" mass="79003">MHIEISQGRVAAHLENPDRHEDQVIDLSVLLHLLPALIRRILEVTKARIEGKRCKTQAGYLRCSVVPFGRFLQVRKINVLPVHFDECQALILDFYMWYLSTGYYKATLVTRTRVWDQTISCWLCMLGEEGVLPRGLMIPKTSLPRLVVANGTALWPRSIGDGPALSTNCAPVGRTLYGPIFWTTDAEAIEKIEQVMRSRIDSLCCHLDDYWLRMVKDRHVGRKLVRSKILWVESCAKAHSWGPDSIVLECIDGFRPGLATHPNVPESEAATLAVMDHILRTSNDVGCLSVKSLISHPAFYARFASKKSSTSQDLLYKLSSLTAHQLELQTVMSMYLRYLGVLSPLDIAVACAILIREHPDLNPESIISARLLNVRGNSFVLATDRAGGLRLSVDKPRAGCRKYATLSKRAGRVIKHILRVTAPVRELLKRSGSKLWRHLFVGSAGAQLGLPAVSARQLNGGTKYSLVRYYPQLEEIGLTRGTLDFAKIRNTMGLLTWFETGSLALVSLKLGNTYRVALENYIPREIRRIWNERIVRRFQNILILLACAGKDYCLRVSDMAAIHELNWFLAQMTYDFAPGSSVVADEIYRKYGYRFRISTDEPDSRESPVDGLLSVVISPDVVALLYKKRLDWEVGRYPIVEQTDGLCDLARLICAIAVKPDVAERLMGVTNGGLLRAAHKNAINALKNACGSRVELDAVANWEVV</sequence>
<protein>
    <submittedName>
        <fullName evidence="1">Uncharacterized protein</fullName>
    </submittedName>
</protein>
<accession>A0A1M7REU1</accession>
<dbReference type="RefSeq" id="WP_072790926.1">
    <property type="nucleotide sequence ID" value="NZ_FRCX01000025.1"/>
</dbReference>
<reference evidence="2" key="1">
    <citation type="submission" date="2016-11" db="EMBL/GenBank/DDBJ databases">
        <authorList>
            <person name="Varghese N."/>
            <person name="Submissions S."/>
        </authorList>
    </citation>
    <scope>NUCLEOTIDE SEQUENCE [LARGE SCALE GENOMIC DNA]</scope>
    <source>
        <strain evidence="2">Sac-22</strain>
    </source>
</reference>
<evidence type="ECO:0000313" key="2">
    <source>
        <dbReference type="Proteomes" id="UP000184339"/>
    </source>
</evidence>
<dbReference type="Proteomes" id="UP000184339">
    <property type="component" value="Unassembled WGS sequence"/>
</dbReference>
<gene>
    <name evidence="1" type="ORF">SAMN05192549_12515</name>
</gene>
<dbReference type="AlphaFoldDB" id="A0A1M7REU1"/>